<organism evidence="11 12">
    <name type="scientific">Artemisia annua</name>
    <name type="common">Sweet wormwood</name>
    <dbReference type="NCBI Taxonomy" id="35608"/>
    <lineage>
        <taxon>Eukaryota</taxon>
        <taxon>Viridiplantae</taxon>
        <taxon>Streptophyta</taxon>
        <taxon>Embryophyta</taxon>
        <taxon>Tracheophyta</taxon>
        <taxon>Spermatophyta</taxon>
        <taxon>Magnoliopsida</taxon>
        <taxon>eudicotyledons</taxon>
        <taxon>Gunneridae</taxon>
        <taxon>Pentapetalae</taxon>
        <taxon>asterids</taxon>
        <taxon>campanulids</taxon>
        <taxon>Asterales</taxon>
        <taxon>Asteraceae</taxon>
        <taxon>Asteroideae</taxon>
        <taxon>Anthemideae</taxon>
        <taxon>Artemisiinae</taxon>
        <taxon>Artemisia</taxon>
    </lineage>
</organism>
<dbReference type="GO" id="GO:0005506">
    <property type="term" value="F:iron ion binding"/>
    <property type="evidence" value="ECO:0007669"/>
    <property type="project" value="InterPro"/>
</dbReference>
<dbReference type="PANTHER" id="PTHR47951:SF7">
    <property type="entry name" value="FLAVONOID 3',5'-HYDROXYLASE-LIKE ISOFORM X1"/>
    <property type="match status" value="1"/>
</dbReference>
<dbReference type="GO" id="GO:0020037">
    <property type="term" value="F:heme binding"/>
    <property type="evidence" value="ECO:0007669"/>
    <property type="project" value="InterPro"/>
</dbReference>
<evidence type="ECO:0000256" key="3">
    <source>
        <dbReference type="ARBA" id="ARBA00022617"/>
    </source>
</evidence>
<keyword evidence="3 8" id="KW-0349">Heme</keyword>
<evidence type="ECO:0000256" key="10">
    <source>
        <dbReference type="SAM" id="Phobius"/>
    </source>
</evidence>
<dbReference type="PROSITE" id="PS00086">
    <property type="entry name" value="CYTOCHROME_P450"/>
    <property type="match status" value="1"/>
</dbReference>
<keyword evidence="7 9" id="KW-0503">Monooxygenase</keyword>
<dbReference type="EMBL" id="PKPP01009173">
    <property type="protein sequence ID" value="PWA48892.1"/>
    <property type="molecule type" value="Genomic_DNA"/>
</dbReference>
<evidence type="ECO:0000256" key="5">
    <source>
        <dbReference type="ARBA" id="ARBA00023002"/>
    </source>
</evidence>
<dbReference type="Proteomes" id="UP000245207">
    <property type="component" value="Unassembled WGS sequence"/>
</dbReference>
<reference evidence="11 12" key="1">
    <citation type="journal article" date="2018" name="Mol. Plant">
        <title>The genome of Artemisia annua provides insight into the evolution of Asteraceae family and artemisinin biosynthesis.</title>
        <authorList>
            <person name="Shen Q."/>
            <person name="Zhang L."/>
            <person name="Liao Z."/>
            <person name="Wang S."/>
            <person name="Yan T."/>
            <person name="Shi P."/>
            <person name="Liu M."/>
            <person name="Fu X."/>
            <person name="Pan Q."/>
            <person name="Wang Y."/>
            <person name="Lv Z."/>
            <person name="Lu X."/>
            <person name="Zhang F."/>
            <person name="Jiang W."/>
            <person name="Ma Y."/>
            <person name="Chen M."/>
            <person name="Hao X."/>
            <person name="Li L."/>
            <person name="Tang Y."/>
            <person name="Lv G."/>
            <person name="Zhou Y."/>
            <person name="Sun X."/>
            <person name="Brodelius P.E."/>
            <person name="Rose J.K.C."/>
            <person name="Tang K."/>
        </authorList>
    </citation>
    <scope>NUCLEOTIDE SEQUENCE [LARGE SCALE GENOMIC DNA]</scope>
    <source>
        <strain evidence="12">cv. Huhao1</strain>
        <tissue evidence="11">Leaf</tissue>
    </source>
</reference>
<protein>
    <submittedName>
        <fullName evidence="11">Cytochrome P450</fullName>
    </submittedName>
</protein>
<evidence type="ECO:0000256" key="1">
    <source>
        <dbReference type="ARBA" id="ARBA00001971"/>
    </source>
</evidence>
<dbReference type="AlphaFoldDB" id="A0A2U1LIS1"/>
<accession>A0A2U1LIS1</accession>
<comment type="cofactor">
    <cofactor evidence="1 8">
        <name>heme</name>
        <dbReference type="ChEBI" id="CHEBI:30413"/>
    </cofactor>
</comment>
<evidence type="ECO:0000256" key="8">
    <source>
        <dbReference type="PIRSR" id="PIRSR602401-1"/>
    </source>
</evidence>
<dbReference type="InterPro" id="IPR002401">
    <property type="entry name" value="Cyt_P450_E_grp-I"/>
</dbReference>
<evidence type="ECO:0000256" key="9">
    <source>
        <dbReference type="RuleBase" id="RU000461"/>
    </source>
</evidence>
<sequence>MVQLNNHVSRWWDVMMSGNKDESNLLVLVLTIVVVILAILWYKSSSSNGAPSLPPGPPSLPIVGYLPFIGSEPHKQYAKMAETYGPIFKVYLGSQLNILISSPELAKEMFRDQDENFSNRNAGIATSIVSYGVEDLVWSENNSRWRNLRKILVGEILNNRSLQETSSFRRNEVRKKIKNVFTKLGTNISISELSFEAEANVLTSMVWGNSSVEEAKYSEFHMAIKKIFVLLTKPNVSDFIPSLAWLDLQGIARDMKREVQKMDQIITAIINNRIESNSRRSKDAVQHEGEKDLLQALLELNDQKTTTSPSMTQIKALIMDIMVAGIDSSATLLEWVMTEILKNRHVMNRIQEELANIVGVNNMVEESHLPKLEYLNATIKETFRLHPVGALGLPRSPSQTCMIGGYTIPKGCTVYVNVWAIQRDPRYWDNPLEFNPDRFLAQEGVDKWDFQGNNMKFLPFGSGRRICPGYPLADKMQTYILASLFHSFNWTLPRGEEHDLSDIFLGISLKKRKPLTVIPSQRLSDVRLYM</sequence>
<keyword evidence="4 8" id="KW-0479">Metal-binding</keyword>
<dbReference type="Gene3D" id="1.10.630.10">
    <property type="entry name" value="Cytochrome P450"/>
    <property type="match status" value="1"/>
</dbReference>
<dbReference type="PRINTS" id="PR00463">
    <property type="entry name" value="EP450I"/>
</dbReference>
<evidence type="ECO:0000313" key="11">
    <source>
        <dbReference type="EMBL" id="PWA48892.1"/>
    </source>
</evidence>
<keyword evidence="10" id="KW-0472">Membrane</keyword>
<keyword evidence="10" id="KW-0812">Transmembrane</keyword>
<feature type="transmembrane region" description="Helical" evidence="10">
    <location>
        <begin position="25"/>
        <end position="42"/>
    </location>
</feature>
<dbReference type="FunFam" id="1.10.630.10:FF:000126">
    <property type="entry name" value="Predicted protein"/>
    <property type="match status" value="1"/>
</dbReference>
<dbReference type="PANTHER" id="PTHR47951">
    <property type="entry name" value="OS08G0547900 PROTEIN"/>
    <property type="match status" value="1"/>
</dbReference>
<evidence type="ECO:0000313" key="12">
    <source>
        <dbReference type="Proteomes" id="UP000245207"/>
    </source>
</evidence>
<gene>
    <name evidence="11" type="ORF">CTI12_AA486870</name>
</gene>
<keyword evidence="6 8" id="KW-0408">Iron</keyword>
<evidence type="ECO:0000256" key="6">
    <source>
        <dbReference type="ARBA" id="ARBA00023004"/>
    </source>
</evidence>
<feature type="binding site" description="axial binding residue" evidence="8">
    <location>
        <position position="467"/>
    </location>
    <ligand>
        <name>heme</name>
        <dbReference type="ChEBI" id="CHEBI:30413"/>
    </ligand>
    <ligandPart>
        <name>Fe</name>
        <dbReference type="ChEBI" id="CHEBI:18248"/>
    </ligandPart>
</feature>
<dbReference type="STRING" id="35608.A0A2U1LIS1"/>
<proteinExistence type="inferred from homology"/>
<dbReference type="Pfam" id="PF00067">
    <property type="entry name" value="p450"/>
    <property type="match status" value="1"/>
</dbReference>
<keyword evidence="12" id="KW-1185">Reference proteome</keyword>
<comment type="caution">
    <text evidence="11">The sequence shown here is derived from an EMBL/GenBank/DDBJ whole genome shotgun (WGS) entry which is preliminary data.</text>
</comment>
<dbReference type="GO" id="GO:0016705">
    <property type="term" value="F:oxidoreductase activity, acting on paired donors, with incorporation or reduction of molecular oxygen"/>
    <property type="evidence" value="ECO:0007669"/>
    <property type="project" value="InterPro"/>
</dbReference>
<keyword evidence="10" id="KW-1133">Transmembrane helix</keyword>
<dbReference type="InterPro" id="IPR017972">
    <property type="entry name" value="Cyt_P450_CS"/>
</dbReference>
<dbReference type="GO" id="GO:0004497">
    <property type="term" value="F:monooxygenase activity"/>
    <property type="evidence" value="ECO:0007669"/>
    <property type="project" value="UniProtKB-KW"/>
</dbReference>
<dbReference type="PRINTS" id="PR00385">
    <property type="entry name" value="P450"/>
</dbReference>
<comment type="similarity">
    <text evidence="2 9">Belongs to the cytochrome P450 family.</text>
</comment>
<dbReference type="SUPFAM" id="SSF48264">
    <property type="entry name" value="Cytochrome P450"/>
    <property type="match status" value="1"/>
</dbReference>
<dbReference type="OrthoDB" id="550312at2759"/>
<evidence type="ECO:0000256" key="7">
    <source>
        <dbReference type="ARBA" id="ARBA00023033"/>
    </source>
</evidence>
<name>A0A2U1LIS1_ARTAN</name>
<keyword evidence="5 9" id="KW-0560">Oxidoreductase</keyword>
<evidence type="ECO:0000256" key="4">
    <source>
        <dbReference type="ARBA" id="ARBA00022723"/>
    </source>
</evidence>
<evidence type="ECO:0000256" key="2">
    <source>
        <dbReference type="ARBA" id="ARBA00010617"/>
    </source>
</evidence>
<dbReference type="InterPro" id="IPR036396">
    <property type="entry name" value="Cyt_P450_sf"/>
</dbReference>
<dbReference type="InterPro" id="IPR001128">
    <property type="entry name" value="Cyt_P450"/>
</dbReference>